<comment type="caution">
    <text evidence="1">The sequence shown here is derived from an EMBL/GenBank/DDBJ whole genome shotgun (WGS) entry which is preliminary data.</text>
</comment>
<dbReference type="Gene3D" id="1.10.3230.30">
    <property type="entry name" value="Phage gp6-like head-tail connector protein"/>
    <property type="match status" value="1"/>
</dbReference>
<dbReference type="Proteomes" id="UP001596500">
    <property type="component" value="Unassembled WGS sequence"/>
</dbReference>
<evidence type="ECO:0000313" key="1">
    <source>
        <dbReference type="EMBL" id="MFC7443408.1"/>
    </source>
</evidence>
<name>A0ABW2RQZ8_9BACL</name>
<keyword evidence="2" id="KW-1185">Reference proteome</keyword>
<dbReference type="RefSeq" id="WP_379867740.1">
    <property type="nucleotide sequence ID" value="NZ_JBHTBW010000087.1"/>
</dbReference>
<reference evidence="2" key="1">
    <citation type="journal article" date="2019" name="Int. J. Syst. Evol. Microbiol.">
        <title>The Global Catalogue of Microorganisms (GCM) 10K type strain sequencing project: providing services to taxonomists for standard genome sequencing and annotation.</title>
        <authorList>
            <consortium name="The Broad Institute Genomics Platform"/>
            <consortium name="The Broad Institute Genome Sequencing Center for Infectious Disease"/>
            <person name="Wu L."/>
            <person name="Ma J."/>
        </authorList>
    </citation>
    <scope>NUCLEOTIDE SEQUENCE [LARGE SCALE GENOMIC DNA]</scope>
    <source>
        <strain evidence="2">CGMCC 1.12942</strain>
    </source>
</reference>
<evidence type="ECO:0000313" key="2">
    <source>
        <dbReference type="Proteomes" id="UP001596500"/>
    </source>
</evidence>
<gene>
    <name evidence="1" type="ORF">ACFQNG_20330</name>
</gene>
<dbReference type="EMBL" id="JBHTBW010000087">
    <property type="protein sequence ID" value="MFC7443408.1"/>
    <property type="molecule type" value="Genomic_DNA"/>
</dbReference>
<proteinExistence type="predicted"/>
<sequence length="153" mass="16881">MAIITKDDLKSYLKLDTTSTAEDGMLDHLIAAAISEMEQAHGRIYEYGDHTETFYSPVEGVLFLSAFPVLSITSVTVDETAVSASAYELDAKRGLLRGLFPAGWKKIEVQYKGGYWTDAGTTPPAGVPRLPAAMKQECLERAAYLYQNRRGIR</sequence>
<organism evidence="1 2">
    <name type="scientific">Laceyella putida</name>
    <dbReference type="NCBI Taxonomy" id="110101"/>
    <lineage>
        <taxon>Bacteria</taxon>
        <taxon>Bacillati</taxon>
        <taxon>Bacillota</taxon>
        <taxon>Bacilli</taxon>
        <taxon>Bacillales</taxon>
        <taxon>Thermoactinomycetaceae</taxon>
        <taxon>Laceyella</taxon>
    </lineage>
</organism>
<accession>A0ABW2RQZ8</accession>
<evidence type="ECO:0008006" key="3">
    <source>
        <dbReference type="Google" id="ProtNLM"/>
    </source>
</evidence>
<protein>
    <recommendedName>
        <fullName evidence="3">Phage gp6-like head-tail connector protein</fullName>
    </recommendedName>
</protein>